<keyword evidence="9" id="KW-0496">Mitochondrion</keyword>
<dbReference type="InterPro" id="IPR012675">
    <property type="entry name" value="Beta-grasp_dom_sf"/>
</dbReference>
<dbReference type="InterPro" id="IPR001055">
    <property type="entry name" value="Adrenodoxin-like"/>
</dbReference>
<evidence type="ECO:0000256" key="12">
    <source>
        <dbReference type="ARBA" id="ARBA00040942"/>
    </source>
</evidence>
<dbReference type="SUPFAM" id="SSF54292">
    <property type="entry name" value="2Fe-2S ferredoxin-like"/>
    <property type="match status" value="1"/>
</dbReference>
<keyword evidence="17" id="KW-1185">Reference proteome</keyword>
<keyword evidence="7" id="KW-0408">Iron</keyword>
<dbReference type="InterPro" id="IPR018298">
    <property type="entry name" value="Adrenodoxin_Fe-S_BS"/>
</dbReference>
<comment type="subcellular location">
    <subcellularLocation>
        <location evidence="1">Mitochondrion matrix</location>
    </subcellularLocation>
</comment>
<evidence type="ECO:0000256" key="9">
    <source>
        <dbReference type="ARBA" id="ARBA00023128"/>
    </source>
</evidence>
<reference evidence="16" key="1">
    <citation type="journal article" date="2022" name="bioRxiv">
        <title>Sequencing and chromosome-scale assembly of the giantPleurodeles waltlgenome.</title>
        <authorList>
            <person name="Brown T."/>
            <person name="Elewa A."/>
            <person name="Iarovenko S."/>
            <person name="Subramanian E."/>
            <person name="Araus A.J."/>
            <person name="Petzold A."/>
            <person name="Susuki M."/>
            <person name="Suzuki K.-i.T."/>
            <person name="Hayashi T."/>
            <person name="Toyoda A."/>
            <person name="Oliveira C."/>
            <person name="Osipova E."/>
            <person name="Leigh N.D."/>
            <person name="Simon A."/>
            <person name="Yun M.H."/>
        </authorList>
    </citation>
    <scope>NUCLEOTIDE SEQUENCE</scope>
    <source>
        <strain evidence="16">20211129_DDA</strain>
        <tissue evidence="16">Liver</tissue>
    </source>
</reference>
<dbReference type="Pfam" id="PF00111">
    <property type="entry name" value="Fer2"/>
    <property type="match status" value="1"/>
</dbReference>
<keyword evidence="8" id="KW-0411">Iron-sulfur</keyword>
<dbReference type="GO" id="GO:0009055">
    <property type="term" value="F:electron transfer activity"/>
    <property type="evidence" value="ECO:0007669"/>
    <property type="project" value="TreeGrafter"/>
</dbReference>
<dbReference type="CDD" id="cd00207">
    <property type="entry name" value="fer2"/>
    <property type="match status" value="1"/>
</dbReference>
<evidence type="ECO:0000256" key="1">
    <source>
        <dbReference type="ARBA" id="ARBA00004305"/>
    </source>
</evidence>
<comment type="cofactor">
    <cofactor evidence="11">
        <name>[2Fe-2S] cluster</name>
        <dbReference type="ChEBI" id="CHEBI:190135"/>
    </cofactor>
</comment>
<dbReference type="AlphaFoldDB" id="A0AAV7WEB0"/>
<sequence length="187" mass="20318">MCGLHSSTAIGASVVGCSTAAVNSKSNAVSAGFGQVASSTTAAAEERVRAFQTTVYQAKEERKEAEPSVEEINVVFVDRSGQRIPVRGKLGENVLYLAHRYGIDLEGACESSLACSTCHVYVSEEYHSKLPDPDEREEDMLDMAPLLQENSRLGCQIILTKELEGAVFTLPKITRNFYVDGHVPKPH</sequence>
<dbReference type="GO" id="GO:0140647">
    <property type="term" value="P:P450-containing electron transport chain"/>
    <property type="evidence" value="ECO:0007669"/>
    <property type="project" value="InterPro"/>
</dbReference>
<evidence type="ECO:0000256" key="6">
    <source>
        <dbReference type="ARBA" id="ARBA00022982"/>
    </source>
</evidence>
<evidence type="ECO:0000256" key="11">
    <source>
        <dbReference type="ARBA" id="ARBA00034078"/>
    </source>
</evidence>
<evidence type="ECO:0000256" key="10">
    <source>
        <dbReference type="ARBA" id="ARBA00032838"/>
    </source>
</evidence>
<comment type="caution">
    <text evidence="16">The sequence shown here is derived from an EMBL/GenBank/DDBJ whole genome shotgun (WGS) entry which is preliminary data.</text>
</comment>
<dbReference type="PRINTS" id="PR00355">
    <property type="entry name" value="ADRENODOXIN"/>
</dbReference>
<evidence type="ECO:0000256" key="2">
    <source>
        <dbReference type="ARBA" id="ARBA00010914"/>
    </source>
</evidence>
<dbReference type="Proteomes" id="UP001066276">
    <property type="component" value="Chromosome 1_2"/>
</dbReference>
<name>A0AAV7WEB0_PLEWA</name>
<dbReference type="PROSITE" id="PS00814">
    <property type="entry name" value="ADX"/>
    <property type="match status" value="1"/>
</dbReference>
<comment type="function">
    <text evidence="14">Electron donor, of the core iron-sulfur cluster (ISC) assembly complex, that acts to reduce the persulfide into sulfide during [2Fe-2S] clusters assembly on the scaffolding protein ISCU. The core iron-sulfur cluster (ISC) assembly complex is involved in the de novo synthesis of a [2Fe-2S] cluster, the first step of the mitochondrial iron-sulfur protein biogenesis. This process is initiated by the cysteine desulfurase complex (NFS1:LYRM4:NDUFAB1) that produces persulfide which is delivered on the scaffold protein ISCU in a FXN-dependent manner. Then this complex is stabilized by FDX2 which provides reducing equivalents to accomplish the [2Fe-2S] cluster assembly. Finally, the [2Fe-2S] cluster is transferred from ISCU to chaperone proteins, including HSCB, HSPA9 and GLRX5. Essential for coenzyme Q biosynthesis: together with FDXR, transfers the electrons required for the hydroxylation reaction performed by COQ6.</text>
</comment>
<dbReference type="PROSITE" id="PS51085">
    <property type="entry name" value="2FE2S_FER_2"/>
    <property type="match status" value="1"/>
</dbReference>
<evidence type="ECO:0000313" key="16">
    <source>
        <dbReference type="EMBL" id="KAJ1210932.1"/>
    </source>
</evidence>
<dbReference type="InterPro" id="IPR001041">
    <property type="entry name" value="2Fe-2S_ferredoxin-type"/>
</dbReference>
<evidence type="ECO:0000256" key="3">
    <source>
        <dbReference type="ARBA" id="ARBA00022448"/>
    </source>
</evidence>
<gene>
    <name evidence="16" type="ORF">NDU88_006294</name>
</gene>
<dbReference type="GO" id="GO:0005759">
    <property type="term" value="C:mitochondrial matrix"/>
    <property type="evidence" value="ECO:0007669"/>
    <property type="project" value="UniProtKB-SubCell"/>
</dbReference>
<proteinExistence type="inferred from homology"/>
<dbReference type="PANTHER" id="PTHR23426:SF65">
    <property type="entry name" value="FERREDOXIN-2, MITOCHONDRIAL"/>
    <property type="match status" value="1"/>
</dbReference>
<keyword evidence="3" id="KW-0813">Transport</keyword>
<organism evidence="16 17">
    <name type="scientific">Pleurodeles waltl</name>
    <name type="common">Iberian ribbed newt</name>
    <dbReference type="NCBI Taxonomy" id="8319"/>
    <lineage>
        <taxon>Eukaryota</taxon>
        <taxon>Metazoa</taxon>
        <taxon>Chordata</taxon>
        <taxon>Craniata</taxon>
        <taxon>Vertebrata</taxon>
        <taxon>Euteleostomi</taxon>
        <taxon>Amphibia</taxon>
        <taxon>Batrachia</taxon>
        <taxon>Caudata</taxon>
        <taxon>Salamandroidea</taxon>
        <taxon>Salamandridae</taxon>
        <taxon>Pleurodelinae</taxon>
        <taxon>Pleurodeles</taxon>
    </lineage>
</organism>
<accession>A0AAV7WEB0</accession>
<evidence type="ECO:0000256" key="13">
    <source>
        <dbReference type="ARBA" id="ARBA00041497"/>
    </source>
</evidence>
<keyword evidence="4" id="KW-0001">2Fe-2S</keyword>
<evidence type="ECO:0000256" key="4">
    <source>
        <dbReference type="ARBA" id="ARBA00022714"/>
    </source>
</evidence>
<dbReference type="InterPro" id="IPR036010">
    <property type="entry name" value="2Fe-2S_ferredoxin-like_sf"/>
</dbReference>
<dbReference type="PANTHER" id="PTHR23426">
    <property type="entry name" value="FERREDOXIN/ADRENODOXIN"/>
    <property type="match status" value="1"/>
</dbReference>
<dbReference type="GO" id="GO:0046872">
    <property type="term" value="F:metal ion binding"/>
    <property type="evidence" value="ECO:0007669"/>
    <property type="project" value="UniProtKB-KW"/>
</dbReference>
<dbReference type="GO" id="GO:0051537">
    <property type="term" value="F:2 iron, 2 sulfur cluster binding"/>
    <property type="evidence" value="ECO:0007669"/>
    <property type="project" value="UniProtKB-KW"/>
</dbReference>
<evidence type="ECO:0000256" key="5">
    <source>
        <dbReference type="ARBA" id="ARBA00022723"/>
    </source>
</evidence>
<comment type="similarity">
    <text evidence="2">Belongs to the adrenodoxin/putidaredoxin family.</text>
</comment>
<dbReference type="Gene3D" id="3.10.20.30">
    <property type="match status" value="1"/>
</dbReference>
<evidence type="ECO:0000256" key="14">
    <source>
        <dbReference type="ARBA" id="ARBA00058507"/>
    </source>
</evidence>
<evidence type="ECO:0000313" key="17">
    <source>
        <dbReference type="Proteomes" id="UP001066276"/>
    </source>
</evidence>
<protein>
    <recommendedName>
        <fullName evidence="12">Ferredoxin-2, mitochondrial</fullName>
    </recommendedName>
    <alternativeName>
        <fullName evidence="10">Adrenodoxin-like protein</fullName>
    </alternativeName>
    <alternativeName>
        <fullName evidence="13">Ferredoxin-1-like protein</fullName>
    </alternativeName>
</protein>
<keyword evidence="5" id="KW-0479">Metal-binding</keyword>
<dbReference type="EMBL" id="JANPWB010000002">
    <property type="protein sequence ID" value="KAJ1210932.1"/>
    <property type="molecule type" value="Genomic_DNA"/>
</dbReference>
<evidence type="ECO:0000256" key="7">
    <source>
        <dbReference type="ARBA" id="ARBA00023004"/>
    </source>
</evidence>
<keyword evidence="6" id="KW-0249">Electron transport</keyword>
<dbReference type="FunFam" id="3.10.20.30:FF:000013">
    <property type="entry name" value="Adrenodoxin, mitochondrial"/>
    <property type="match status" value="1"/>
</dbReference>
<feature type="domain" description="2Fe-2S ferredoxin-type" evidence="15">
    <location>
        <begin position="72"/>
        <end position="173"/>
    </location>
</feature>
<evidence type="ECO:0000259" key="15">
    <source>
        <dbReference type="PROSITE" id="PS51085"/>
    </source>
</evidence>
<evidence type="ECO:0000256" key="8">
    <source>
        <dbReference type="ARBA" id="ARBA00023014"/>
    </source>
</evidence>